<evidence type="ECO:0000313" key="2">
    <source>
        <dbReference type="Proteomes" id="UP000319525"/>
    </source>
</evidence>
<name>A0A4Y3QPL5_MICTE</name>
<evidence type="ECO:0000313" key="1">
    <source>
        <dbReference type="EMBL" id="GEB47092.1"/>
    </source>
</evidence>
<dbReference type="Proteomes" id="UP000319525">
    <property type="component" value="Unassembled WGS sequence"/>
</dbReference>
<dbReference type="EMBL" id="BJML01000012">
    <property type="protein sequence ID" value="GEB47092.1"/>
    <property type="molecule type" value="Genomic_DNA"/>
</dbReference>
<dbReference type="AlphaFoldDB" id="A0A4Y3QPL5"/>
<organism evidence="1 2">
    <name type="scientific">Microbacterium testaceum</name>
    <name type="common">Aureobacterium testaceum</name>
    <name type="synonym">Brevibacterium testaceum</name>
    <dbReference type="NCBI Taxonomy" id="2033"/>
    <lineage>
        <taxon>Bacteria</taxon>
        <taxon>Bacillati</taxon>
        <taxon>Actinomycetota</taxon>
        <taxon>Actinomycetes</taxon>
        <taxon>Micrococcales</taxon>
        <taxon>Microbacteriaceae</taxon>
        <taxon>Microbacterium</taxon>
    </lineage>
</organism>
<comment type="caution">
    <text evidence="1">The sequence shown here is derived from an EMBL/GenBank/DDBJ whole genome shotgun (WGS) entry which is preliminary data.</text>
</comment>
<sequence>MFATNGFDTLFAITGTDGGDIGAFQPHQQQAGNVIVIIHDHY</sequence>
<gene>
    <name evidence="1" type="ORF">MTE01_30370</name>
</gene>
<protein>
    <submittedName>
        <fullName evidence="1">Uncharacterized protein</fullName>
    </submittedName>
</protein>
<accession>A0A4Y3QPL5</accession>
<proteinExistence type="predicted"/>
<reference evidence="1 2" key="1">
    <citation type="submission" date="2019-06" db="EMBL/GenBank/DDBJ databases">
        <title>Whole genome shotgun sequence of Microbacterium testaceum NBRC 12675.</title>
        <authorList>
            <person name="Hosoyama A."/>
            <person name="Uohara A."/>
            <person name="Ohji S."/>
            <person name="Ichikawa N."/>
        </authorList>
    </citation>
    <scope>NUCLEOTIDE SEQUENCE [LARGE SCALE GENOMIC DNA]</scope>
    <source>
        <strain evidence="1 2">NBRC 12675</strain>
    </source>
</reference>